<keyword evidence="6" id="KW-0255">Endonuclease</keyword>
<evidence type="ECO:0000256" key="2">
    <source>
        <dbReference type="ARBA" id="ARBA00022747"/>
    </source>
</evidence>
<evidence type="ECO:0000313" key="6">
    <source>
        <dbReference type="EMBL" id="NFF88169.1"/>
    </source>
</evidence>
<dbReference type="GO" id="GO:0003677">
    <property type="term" value="F:DNA binding"/>
    <property type="evidence" value="ECO:0007669"/>
    <property type="project" value="UniProtKB-KW"/>
</dbReference>
<dbReference type="Proteomes" id="UP000476820">
    <property type="component" value="Unassembled WGS sequence"/>
</dbReference>
<dbReference type="Proteomes" id="UP000473681">
    <property type="component" value="Unassembled WGS sequence"/>
</dbReference>
<dbReference type="Gene3D" id="3.90.220.20">
    <property type="entry name" value="DNA methylase specificity domains"/>
    <property type="match status" value="2"/>
</dbReference>
<comment type="similarity">
    <text evidence="1">Belongs to the type-I restriction system S methylase family.</text>
</comment>
<dbReference type="InterPro" id="IPR044946">
    <property type="entry name" value="Restrct_endonuc_typeI_TRD_sf"/>
</dbReference>
<keyword evidence="2" id="KW-0680">Restriction system</keyword>
<keyword evidence="6" id="KW-0540">Nuclease</keyword>
<reference evidence="8 9" key="1">
    <citation type="submission" date="2019-04" db="EMBL/GenBank/DDBJ databases">
        <title>Genome sequencing of Clostridium botulinum Groups I-IV and Clostridium butyricum.</title>
        <authorList>
            <person name="Brunt J."/>
            <person name="Van Vliet A.H.M."/>
            <person name="Stringer S.C."/>
            <person name="Carter A.T."/>
            <person name="Peck M.W."/>
        </authorList>
    </citation>
    <scope>NUCLEOTIDE SEQUENCE [LARGE SCALE GENOMIC DNA]</scope>
    <source>
        <strain evidence="6 9">1605</strain>
        <strain evidence="7 8">CB-K-33E</strain>
    </source>
</reference>
<keyword evidence="3" id="KW-0238">DNA-binding</keyword>
<feature type="domain" description="Type I restriction modification DNA specificity" evidence="5">
    <location>
        <begin position="25"/>
        <end position="199"/>
    </location>
</feature>
<keyword evidence="6" id="KW-0378">Hydrolase</keyword>
<dbReference type="OrthoDB" id="9795776at2"/>
<evidence type="ECO:0000259" key="5">
    <source>
        <dbReference type="Pfam" id="PF01420"/>
    </source>
</evidence>
<name>A0A0L9YAG9_CLOBO</name>
<dbReference type="AlphaFoldDB" id="A0A0L9YAG9"/>
<organism evidence="6 9">
    <name type="scientific">Clostridium botulinum</name>
    <dbReference type="NCBI Taxonomy" id="1491"/>
    <lineage>
        <taxon>Bacteria</taxon>
        <taxon>Bacillati</taxon>
        <taxon>Bacillota</taxon>
        <taxon>Clostridia</taxon>
        <taxon>Eubacteriales</taxon>
        <taxon>Clostridiaceae</taxon>
        <taxon>Clostridium</taxon>
    </lineage>
</organism>
<dbReference type="EMBL" id="SWVK01000001">
    <property type="protein sequence ID" value="NFN33821.1"/>
    <property type="molecule type" value="Genomic_DNA"/>
</dbReference>
<dbReference type="GO" id="GO:0009307">
    <property type="term" value="P:DNA restriction-modification system"/>
    <property type="evidence" value="ECO:0007669"/>
    <property type="project" value="UniProtKB-KW"/>
</dbReference>
<dbReference type="CDD" id="cd17283">
    <property type="entry name" value="RMtype1_S_Hpy180ORF7835P_TRD2-CR2_like"/>
    <property type="match status" value="1"/>
</dbReference>
<sequence>MAKKKMTLEEKMEEAVVTDVPYEVPRNWVWVKLGNGVTIKRGASPRPIKSFITEENDGVSWIKIGDTNNGKYVTSTKQKITNKGVKKSVYLEKDTLILSNSMSFGKPYILKISGCIHDGWLAFSNYEKIFTQDFLYYTFLNSEWYFDKVATGSAVRNLNRDRVSNLPCVVPPLKEQQRIVDRIESLFEKLDKAKGLIEEARVGFEKRKSAILEKAFRGELTENWRVKKRAIKEYKTYILKDLLKPMTTRKPNVSEEYFRYIDIDSIDNKNQIVGEPKIVETVKAPSRASKEVIKGDILFSTVRPYLKNIAYITEDLEDCIASTGFYICRCKEILDSRFLYMMLCSDKVLNYYTSLMKGDNSPSIRKGEFEGLKINLPSVEEQKEIVRILDKLLEDESKIEELTALENQIELIKKSTLAKAFRGELGTNDSNEESALELLKEILSKE</sequence>
<comment type="caution">
    <text evidence="6">The sequence shown here is derived from an EMBL/GenBank/DDBJ whole genome shotgun (WGS) entry which is preliminary data.</text>
</comment>
<dbReference type="InterPro" id="IPR000055">
    <property type="entry name" value="Restrct_endonuc_typeI_TRD"/>
</dbReference>
<proteinExistence type="inferred from homology"/>
<gene>
    <name evidence="6" type="ORF">FC774_09855</name>
    <name evidence="7" type="ORF">FDB51_01480</name>
</gene>
<dbReference type="RefSeq" id="WP_053341958.1">
    <property type="nucleotide sequence ID" value="NZ_LFPA01000048.1"/>
</dbReference>
<dbReference type="CDD" id="cd16961">
    <property type="entry name" value="RMtype1_S_TRD-CR_like"/>
    <property type="match status" value="1"/>
</dbReference>
<dbReference type="Pfam" id="PF01420">
    <property type="entry name" value="Methylase_S"/>
    <property type="match status" value="2"/>
</dbReference>
<dbReference type="EMBL" id="SWOV01000023">
    <property type="protein sequence ID" value="NFF88169.1"/>
    <property type="molecule type" value="Genomic_DNA"/>
</dbReference>
<evidence type="ECO:0000313" key="8">
    <source>
        <dbReference type="Proteomes" id="UP000473681"/>
    </source>
</evidence>
<evidence type="ECO:0000256" key="4">
    <source>
        <dbReference type="ARBA" id="ARBA00038652"/>
    </source>
</evidence>
<dbReference type="PANTHER" id="PTHR43140">
    <property type="entry name" value="TYPE-1 RESTRICTION ENZYME ECOKI SPECIFICITY PROTEIN"/>
    <property type="match status" value="1"/>
</dbReference>
<protein>
    <submittedName>
        <fullName evidence="6">Restriction endonuclease</fullName>
    </submittedName>
</protein>
<dbReference type="PANTHER" id="PTHR43140:SF1">
    <property type="entry name" value="TYPE I RESTRICTION ENZYME ECOKI SPECIFICITY SUBUNIT"/>
    <property type="match status" value="1"/>
</dbReference>
<accession>A0A0L9YAG9</accession>
<feature type="domain" description="Type I restriction modification DNA specificity" evidence="5">
    <location>
        <begin position="232"/>
        <end position="410"/>
    </location>
</feature>
<comment type="subunit">
    <text evidence="4">The methyltransferase is composed of M and S polypeptides.</text>
</comment>
<dbReference type="InterPro" id="IPR051212">
    <property type="entry name" value="Type-I_RE_S_subunit"/>
</dbReference>
<evidence type="ECO:0000313" key="7">
    <source>
        <dbReference type="EMBL" id="NFN33821.1"/>
    </source>
</evidence>
<evidence type="ECO:0000313" key="9">
    <source>
        <dbReference type="Proteomes" id="UP000476820"/>
    </source>
</evidence>
<evidence type="ECO:0000256" key="3">
    <source>
        <dbReference type="ARBA" id="ARBA00023125"/>
    </source>
</evidence>
<dbReference type="SUPFAM" id="SSF116734">
    <property type="entry name" value="DNA methylase specificity domain"/>
    <property type="match status" value="2"/>
</dbReference>
<dbReference type="GO" id="GO:0004519">
    <property type="term" value="F:endonuclease activity"/>
    <property type="evidence" value="ECO:0007669"/>
    <property type="project" value="UniProtKB-KW"/>
</dbReference>
<evidence type="ECO:0000256" key="1">
    <source>
        <dbReference type="ARBA" id="ARBA00010923"/>
    </source>
</evidence>